<proteinExistence type="inferred from homology"/>
<evidence type="ECO:0000259" key="5">
    <source>
        <dbReference type="PROSITE" id="PS51320"/>
    </source>
</evidence>
<dbReference type="GO" id="GO:0031347">
    <property type="term" value="P:regulation of defense response"/>
    <property type="evidence" value="ECO:0007669"/>
    <property type="project" value="UniProtKB-UniRule"/>
</dbReference>
<reference evidence="6" key="1">
    <citation type="submission" date="2024-10" db="EMBL/GenBank/DDBJ databases">
        <authorList>
            <person name="Ryan C."/>
        </authorList>
    </citation>
    <scope>NUCLEOTIDE SEQUENCE [LARGE SCALE GENOMIC DNA]</scope>
</reference>
<comment type="subcellular location">
    <subcellularLocation>
        <location evidence="4">Nucleus</location>
    </subcellularLocation>
</comment>
<keyword evidence="7" id="KW-1185">Reference proteome</keyword>
<dbReference type="Pfam" id="PF09425">
    <property type="entry name" value="Jas_motif"/>
    <property type="match status" value="1"/>
</dbReference>
<evidence type="ECO:0000256" key="2">
    <source>
        <dbReference type="ARBA" id="ARBA00022819"/>
    </source>
</evidence>
<evidence type="ECO:0000313" key="7">
    <source>
        <dbReference type="Proteomes" id="UP001497457"/>
    </source>
</evidence>
<comment type="domain">
    <text evidence="4">The jas domain is required for interaction with COI1.</text>
</comment>
<sequence>MAPMPEADCGSGRQRRFAVACSVLSRCVRAEAVAAAGNMAAAAAAHGRSEAHPAAAASTMLLMPGADVAREETTAAAATTPAPAQMTILYGGRVLVFDGVPAFRAAEVMRAAARQDLQVARKASLQRLLEKRRERVAARAPYAPARQAAAPPKVGREEGDAAGSWLELGTPRGCAC</sequence>
<dbReference type="PANTHER" id="PTHR33077">
    <property type="entry name" value="PROTEIN TIFY 4A-RELATED-RELATED"/>
    <property type="match status" value="1"/>
</dbReference>
<comment type="similarity">
    <text evidence="1 4">Belongs to the TIFY/JAZ family.</text>
</comment>
<evidence type="ECO:0000256" key="1">
    <source>
        <dbReference type="ARBA" id="ARBA00008614"/>
    </source>
</evidence>
<evidence type="ECO:0000256" key="3">
    <source>
        <dbReference type="ARBA" id="ARBA00022843"/>
    </source>
</evidence>
<organism evidence="6 7">
    <name type="scientific">Urochloa decumbens</name>
    <dbReference type="NCBI Taxonomy" id="240449"/>
    <lineage>
        <taxon>Eukaryota</taxon>
        <taxon>Viridiplantae</taxon>
        <taxon>Streptophyta</taxon>
        <taxon>Embryophyta</taxon>
        <taxon>Tracheophyta</taxon>
        <taxon>Spermatophyta</taxon>
        <taxon>Magnoliopsida</taxon>
        <taxon>Liliopsida</taxon>
        <taxon>Poales</taxon>
        <taxon>Poaceae</taxon>
        <taxon>PACMAD clade</taxon>
        <taxon>Panicoideae</taxon>
        <taxon>Panicodae</taxon>
        <taxon>Paniceae</taxon>
        <taxon>Melinidinae</taxon>
        <taxon>Urochloa</taxon>
    </lineage>
</organism>
<dbReference type="AlphaFoldDB" id="A0ABC8XFG0"/>
<keyword evidence="3" id="KW-0832">Ubl conjugation</keyword>
<protein>
    <recommendedName>
        <fullName evidence="4">Protein TIFY</fullName>
    </recommendedName>
    <alternativeName>
        <fullName evidence="4">Jasmonate ZIM domain-containing protein</fullName>
    </alternativeName>
</protein>
<keyword evidence="2 4" id="KW-1184">Jasmonic acid signaling pathway</keyword>
<dbReference type="Pfam" id="PF06200">
    <property type="entry name" value="tify"/>
    <property type="match status" value="1"/>
</dbReference>
<comment type="function">
    <text evidence="4">Repressor of jasmonate responses.</text>
</comment>
<dbReference type="EMBL" id="OZ075124">
    <property type="protein sequence ID" value="CAL4924762.1"/>
    <property type="molecule type" value="Genomic_DNA"/>
</dbReference>
<dbReference type="GO" id="GO:0005634">
    <property type="term" value="C:nucleus"/>
    <property type="evidence" value="ECO:0007669"/>
    <property type="project" value="UniProtKB-SubCell"/>
</dbReference>
<dbReference type="Proteomes" id="UP001497457">
    <property type="component" value="Chromosome 14rd"/>
</dbReference>
<gene>
    <name evidence="6" type="ORF">URODEC1_LOCUS22974</name>
</gene>
<dbReference type="PANTHER" id="PTHR33077:SF64">
    <property type="entry name" value="PROTEIN TIFY"/>
    <property type="match status" value="1"/>
</dbReference>
<dbReference type="GO" id="GO:2000022">
    <property type="term" value="P:regulation of jasmonic acid mediated signaling pathway"/>
    <property type="evidence" value="ECO:0007669"/>
    <property type="project" value="UniProtKB-UniRule"/>
</dbReference>
<dbReference type="InterPro" id="IPR018467">
    <property type="entry name" value="CCT_CS"/>
</dbReference>
<dbReference type="InterPro" id="IPR040390">
    <property type="entry name" value="TIFY/JAZ"/>
</dbReference>
<evidence type="ECO:0000256" key="4">
    <source>
        <dbReference type="RuleBase" id="RU369065"/>
    </source>
</evidence>
<feature type="domain" description="Tify" evidence="5">
    <location>
        <begin position="79"/>
        <end position="114"/>
    </location>
</feature>
<dbReference type="GO" id="GO:0009611">
    <property type="term" value="P:response to wounding"/>
    <property type="evidence" value="ECO:0007669"/>
    <property type="project" value="UniProtKB-UniRule"/>
</dbReference>
<accession>A0ABC8XFG0</accession>
<dbReference type="SMART" id="SM00979">
    <property type="entry name" value="TIFY"/>
    <property type="match status" value="1"/>
</dbReference>
<name>A0ABC8XFG0_9POAL</name>
<evidence type="ECO:0000313" key="6">
    <source>
        <dbReference type="EMBL" id="CAL4924762.1"/>
    </source>
</evidence>
<dbReference type="InterPro" id="IPR010399">
    <property type="entry name" value="Tify_dom"/>
</dbReference>
<dbReference type="PROSITE" id="PS51320">
    <property type="entry name" value="TIFY"/>
    <property type="match status" value="1"/>
</dbReference>
<keyword evidence="4" id="KW-0539">Nucleus</keyword>